<evidence type="ECO:0000313" key="2">
    <source>
        <dbReference type="Proteomes" id="UP001328107"/>
    </source>
</evidence>
<dbReference type="EMBL" id="BTRK01000001">
    <property type="protein sequence ID" value="GMR32980.1"/>
    <property type="molecule type" value="Genomic_DNA"/>
</dbReference>
<dbReference type="AlphaFoldDB" id="A0AAN4Z870"/>
<keyword evidence="2" id="KW-1185">Reference proteome</keyword>
<gene>
    <name evidence="1" type="ORF">PMAYCL1PPCAC_03175</name>
</gene>
<accession>A0AAN4Z870</accession>
<protein>
    <submittedName>
        <fullName evidence="1">Uncharacterized protein</fullName>
    </submittedName>
</protein>
<organism evidence="1 2">
    <name type="scientific">Pristionchus mayeri</name>
    <dbReference type="NCBI Taxonomy" id="1317129"/>
    <lineage>
        <taxon>Eukaryota</taxon>
        <taxon>Metazoa</taxon>
        <taxon>Ecdysozoa</taxon>
        <taxon>Nematoda</taxon>
        <taxon>Chromadorea</taxon>
        <taxon>Rhabditida</taxon>
        <taxon>Rhabditina</taxon>
        <taxon>Diplogasteromorpha</taxon>
        <taxon>Diplogasteroidea</taxon>
        <taxon>Neodiplogasteridae</taxon>
        <taxon>Pristionchus</taxon>
    </lineage>
</organism>
<name>A0AAN4Z870_9BILA</name>
<evidence type="ECO:0000313" key="1">
    <source>
        <dbReference type="EMBL" id="GMR32980.1"/>
    </source>
</evidence>
<proteinExistence type="predicted"/>
<sequence>MCSTIPSIERIEIARKYSIGSFSEAEAFLDREIGRDGRIKVIIGNEDDAARFYKRICAQYSSYGVQLNWREKAYGRLNSPKIEIGSVEYFVSKYSESRGKIPVSAVFLHAEQKLEDSYDSRFEPGSWDNFIEELFVVTSITMEHYKELLEKSVNDSANLTKLIRSWPSEYQVFGERLVIDLWNKLFSMYSSPDREREFERSMDVYAKQLIKSKMKQFEVPPNCQRFKDENLSKFVCSARVARKCELGRDYVVYSERSSGSLRLRIRLKKQLSPAFGLLQFLELRHGCEMTPYRVSKGIISPADLVHVSRELLLNQLQLKSFDRVLIIQRSSPFRSHTELKKRFDIQNVFSRHDNIFPMHFTTSSPQFPITVATEAAMYSDYLILVVCSTSSLLLDVVERLKKAANTTVCICETPLVVLNESSKNHIGTFVACTTSVCFEVSSRFYSDNHEQAKI</sequence>
<dbReference type="Proteomes" id="UP001328107">
    <property type="component" value="Unassembled WGS sequence"/>
</dbReference>
<reference evidence="2" key="1">
    <citation type="submission" date="2022-10" db="EMBL/GenBank/DDBJ databases">
        <title>Genome assembly of Pristionchus species.</title>
        <authorList>
            <person name="Yoshida K."/>
            <person name="Sommer R.J."/>
        </authorList>
    </citation>
    <scope>NUCLEOTIDE SEQUENCE [LARGE SCALE GENOMIC DNA]</scope>
    <source>
        <strain evidence="2">RS5460</strain>
    </source>
</reference>
<comment type="caution">
    <text evidence="1">The sequence shown here is derived from an EMBL/GenBank/DDBJ whole genome shotgun (WGS) entry which is preliminary data.</text>
</comment>